<protein>
    <submittedName>
        <fullName evidence="1">Uncharacterized protein</fullName>
    </submittedName>
</protein>
<proteinExistence type="predicted"/>
<reference evidence="1" key="1">
    <citation type="submission" date="2023-10" db="EMBL/GenBank/DDBJ databases">
        <authorList>
            <person name="Chen Y."/>
            <person name="Shah S."/>
            <person name="Dougan E. K."/>
            <person name="Thang M."/>
            <person name="Chan C."/>
        </authorList>
    </citation>
    <scope>NUCLEOTIDE SEQUENCE [LARGE SCALE GENOMIC DNA]</scope>
</reference>
<comment type="caution">
    <text evidence="1">The sequence shown here is derived from an EMBL/GenBank/DDBJ whole genome shotgun (WGS) entry which is preliminary data.</text>
</comment>
<evidence type="ECO:0000313" key="2">
    <source>
        <dbReference type="Proteomes" id="UP001189429"/>
    </source>
</evidence>
<gene>
    <name evidence="1" type="ORF">PCOR1329_LOCUS24727</name>
</gene>
<evidence type="ECO:0000313" key="1">
    <source>
        <dbReference type="EMBL" id="CAK0824280.1"/>
    </source>
</evidence>
<dbReference type="Proteomes" id="UP001189429">
    <property type="component" value="Unassembled WGS sequence"/>
</dbReference>
<keyword evidence="2" id="KW-1185">Reference proteome</keyword>
<sequence length="105" mass="10699">MAASLTLPLRRASCPLKRTRTWLAESPGRGPSPEQGDGQALVPLELAPAQAQPGALVAPAAGGVGEAPLQGSLASLARVMVERRYPDGGVVTLTTATSMADRLGI</sequence>
<dbReference type="EMBL" id="CAUYUJ010008557">
    <property type="protein sequence ID" value="CAK0824280.1"/>
    <property type="molecule type" value="Genomic_DNA"/>
</dbReference>
<organism evidence="1 2">
    <name type="scientific">Prorocentrum cordatum</name>
    <dbReference type="NCBI Taxonomy" id="2364126"/>
    <lineage>
        <taxon>Eukaryota</taxon>
        <taxon>Sar</taxon>
        <taxon>Alveolata</taxon>
        <taxon>Dinophyceae</taxon>
        <taxon>Prorocentrales</taxon>
        <taxon>Prorocentraceae</taxon>
        <taxon>Prorocentrum</taxon>
    </lineage>
</organism>
<accession>A0ABN9S099</accession>
<name>A0ABN9S099_9DINO</name>